<dbReference type="Proteomes" id="UP000886885">
    <property type="component" value="Chromosome 9D"/>
</dbReference>
<dbReference type="AlphaFoldDB" id="A0A8X7ZDN0"/>
<keyword evidence="2" id="KW-1185">Reference proteome</keyword>
<dbReference type="EMBL" id="JAAWWB010000018">
    <property type="protein sequence ID" value="KAG6761395.1"/>
    <property type="molecule type" value="Genomic_DNA"/>
</dbReference>
<sequence>MVTLFTSGSGSEVVGGFTGSSHQRASDGMAVSLSFCMLVFFYPRISSYRGGFPFVSSDATWAHNGMCLICSGNGKIVDDMVQKNQRLVVFTSTSARRPLKELPMNGDML</sequence>
<name>A0A8X7ZDN0_POPTO</name>
<gene>
    <name evidence="1" type="ORF">POTOM_034610</name>
</gene>
<evidence type="ECO:0000313" key="2">
    <source>
        <dbReference type="Proteomes" id="UP000886885"/>
    </source>
</evidence>
<organism evidence="1 2">
    <name type="scientific">Populus tomentosa</name>
    <name type="common">Chinese white poplar</name>
    <dbReference type="NCBI Taxonomy" id="118781"/>
    <lineage>
        <taxon>Eukaryota</taxon>
        <taxon>Viridiplantae</taxon>
        <taxon>Streptophyta</taxon>
        <taxon>Embryophyta</taxon>
        <taxon>Tracheophyta</taxon>
        <taxon>Spermatophyta</taxon>
        <taxon>Magnoliopsida</taxon>
        <taxon>eudicotyledons</taxon>
        <taxon>Gunneridae</taxon>
        <taxon>Pentapetalae</taxon>
        <taxon>rosids</taxon>
        <taxon>fabids</taxon>
        <taxon>Malpighiales</taxon>
        <taxon>Salicaceae</taxon>
        <taxon>Saliceae</taxon>
        <taxon>Populus</taxon>
    </lineage>
</organism>
<accession>A0A8X7ZDN0</accession>
<proteinExistence type="predicted"/>
<protein>
    <submittedName>
        <fullName evidence="1">Uncharacterized protein</fullName>
    </submittedName>
</protein>
<comment type="caution">
    <text evidence="1">The sequence shown here is derived from an EMBL/GenBank/DDBJ whole genome shotgun (WGS) entry which is preliminary data.</text>
</comment>
<reference evidence="1" key="1">
    <citation type="journal article" date="2020" name="bioRxiv">
        <title>Hybrid origin of Populus tomentosa Carr. identified through genome sequencing and phylogenomic analysis.</title>
        <authorList>
            <person name="An X."/>
            <person name="Gao K."/>
            <person name="Chen Z."/>
            <person name="Li J."/>
            <person name="Yang X."/>
            <person name="Yang X."/>
            <person name="Zhou J."/>
            <person name="Guo T."/>
            <person name="Zhao T."/>
            <person name="Huang S."/>
            <person name="Miao D."/>
            <person name="Khan W.U."/>
            <person name="Rao P."/>
            <person name="Ye M."/>
            <person name="Lei B."/>
            <person name="Liao W."/>
            <person name="Wang J."/>
            <person name="Ji L."/>
            <person name="Li Y."/>
            <person name="Guo B."/>
            <person name="Mustafa N.S."/>
            <person name="Li S."/>
            <person name="Yun Q."/>
            <person name="Keller S.R."/>
            <person name="Mao J."/>
            <person name="Zhang R."/>
            <person name="Strauss S.H."/>
        </authorList>
    </citation>
    <scope>NUCLEOTIDE SEQUENCE</scope>
    <source>
        <strain evidence="1">GM15</strain>
        <tissue evidence="1">Leaf</tissue>
    </source>
</reference>
<evidence type="ECO:0000313" key="1">
    <source>
        <dbReference type="EMBL" id="KAG6761395.1"/>
    </source>
</evidence>